<gene>
    <name evidence="2" type="ORF">I4Q42_12335</name>
</gene>
<evidence type="ECO:0000313" key="3">
    <source>
        <dbReference type="Proteomes" id="UP000639859"/>
    </source>
</evidence>
<name>A0ABS0T0R4_9CAUL</name>
<dbReference type="EMBL" id="JADWOX010000007">
    <property type="protein sequence ID" value="MBI1684457.1"/>
    <property type="molecule type" value="Genomic_DNA"/>
</dbReference>
<sequence>MTDQSNPPANPPGDPGQTPISDKPFYDAWGDDLKASATIVNAKSAEDVARMYLNAEKRLGVPANRLLVVPDKVDDAEGWGKIHAALGRPDTVEGYQVQLGENASDADKAFVDKFLGEAHKAGASPAVVAAAIGVLNEATAQARTDAEAADKAAAEATRAALDKAWGDKAKVYDSEIPALLTQLGEELDKTLPEGARLGDVVEKLNAEGMGNSPTLLRLLAHLADSRAEPGLPGGGKGGADRGMTPDQAGAARRALEADPVKGLALRDRTHSLNKDVLAERNRLLAIETGKA</sequence>
<accession>A0ABS0T0R4</accession>
<comment type="caution">
    <text evidence="2">The sequence shown here is derived from an EMBL/GenBank/DDBJ whole genome shotgun (WGS) entry which is preliminary data.</text>
</comment>
<proteinExistence type="predicted"/>
<feature type="region of interest" description="Disordered" evidence="1">
    <location>
        <begin position="227"/>
        <end position="255"/>
    </location>
</feature>
<evidence type="ECO:0000256" key="1">
    <source>
        <dbReference type="SAM" id="MobiDB-lite"/>
    </source>
</evidence>
<organism evidence="2 3">
    <name type="scientific">Caulobacter hibisci</name>
    <dbReference type="NCBI Taxonomy" id="2035993"/>
    <lineage>
        <taxon>Bacteria</taxon>
        <taxon>Pseudomonadati</taxon>
        <taxon>Pseudomonadota</taxon>
        <taxon>Alphaproteobacteria</taxon>
        <taxon>Caulobacterales</taxon>
        <taxon>Caulobacteraceae</taxon>
        <taxon>Caulobacter</taxon>
    </lineage>
</organism>
<dbReference type="Proteomes" id="UP000639859">
    <property type="component" value="Unassembled WGS sequence"/>
</dbReference>
<keyword evidence="3" id="KW-1185">Reference proteome</keyword>
<feature type="region of interest" description="Disordered" evidence="1">
    <location>
        <begin position="1"/>
        <end position="27"/>
    </location>
</feature>
<reference evidence="2 3" key="1">
    <citation type="submission" date="2020-11" db="EMBL/GenBank/DDBJ databases">
        <title>genome sequence of strain KACC 18849.</title>
        <authorList>
            <person name="Gao J."/>
            <person name="Zhang X."/>
        </authorList>
    </citation>
    <scope>NUCLEOTIDE SEQUENCE [LARGE SCALE GENOMIC DNA]</scope>
    <source>
        <strain evidence="2 3">KACC 18849</strain>
    </source>
</reference>
<dbReference type="RefSeq" id="WP_198576370.1">
    <property type="nucleotide sequence ID" value="NZ_JADWOX010000007.1"/>
</dbReference>
<evidence type="ECO:0000313" key="2">
    <source>
        <dbReference type="EMBL" id="MBI1684457.1"/>
    </source>
</evidence>
<protein>
    <submittedName>
        <fullName evidence="2">Uncharacterized protein</fullName>
    </submittedName>
</protein>